<feature type="region of interest" description="Disordered" evidence="1">
    <location>
        <begin position="24"/>
        <end position="56"/>
    </location>
</feature>
<feature type="region of interest" description="Disordered" evidence="1">
    <location>
        <begin position="1265"/>
        <end position="1284"/>
    </location>
</feature>
<feature type="region of interest" description="Disordered" evidence="1">
    <location>
        <begin position="78"/>
        <end position="271"/>
    </location>
</feature>
<protein>
    <submittedName>
        <fullName evidence="3">Origin recognition complex subunit 1</fullName>
    </submittedName>
</protein>
<evidence type="ECO:0000313" key="3">
    <source>
        <dbReference type="WBParaSite" id="SSTP_0000504400.1"/>
    </source>
</evidence>
<feature type="region of interest" description="Disordered" evidence="1">
    <location>
        <begin position="1147"/>
        <end position="1186"/>
    </location>
</feature>
<feature type="compositionally biased region" description="Basic and acidic residues" evidence="1">
    <location>
        <begin position="229"/>
        <end position="242"/>
    </location>
</feature>
<feature type="compositionally biased region" description="Basic and acidic residues" evidence="1">
    <location>
        <begin position="101"/>
        <end position="115"/>
    </location>
</feature>
<proteinExistence type="predicted"/>
<feature type="compositionally biased region" description="Acidic residues" evidence="1">
    <location>
        <begin position="178"/>
        <end position="190"/>
    </location>
</feature>
<sequence>MPRTRRLRSSNISEDILTSYQLDSDDEPIIKSQRETRTRSSLIKNPQNDTNSKLNTPKRITRQTTLLDFYKSVKIEESSDTSDCSSIDNTKANKSMGMKCPRPDLKPIKSTVRENKLKKKVSKKKETKQSAPSVVKKRQKIAALSSGESDTEYESLSGSTSEEDLVSKESEYHSSYTDVEEDESETDETELNLSDSVDDNINYISSDETQLVDESTKEEDSVDPPLESSKIEKDNVNKINEKKNKKNKGKKKGESTKKPLTEEEEKEKEERLKRIEETVNRVLNNPSITLSEESMKPRPRYSKAHHSVKVVQEVVNVNETVQMVIDEVADKAYKETTQPVTTKVVLGEQDEPNALTTSLKKKEKNELPDKEIKKKSLLANESTELETPSKSLIQFSQASPGVQSPKTTSRRGRPPGSPNKKKKAPELQNFLQADYSKITEKPGITEPIVDEIHPNKDELANTFIKFKELLKSGELHKLSIKCFSELHEVLCHIAREVVHEHDSLLRLVPNDKCRANDKPKVKKRILKAVGEKVTDKFVRKALKGDDDYVLKDVWIVTDNPDERNKYPKMTSEGVISKFNEEIKDLIKPPSISKLVEVFKTFRLNNKASQKICEFDYPTNIYEPPVNSDDKLTRRTRSSIAEEPKDCDTPVVNNDKTTKKILEPVRKSTRRKARGETPDKSVEKRITRSQNSSVKIPTYNENKRKRRKNIRKGLFIKVGSRKVQRFFIKKRFFNRKVEVFTPDFAANYKEKHFESIIHVVLNYFATNDILVDFRHRNFWDFLLSDSRQLNSLFNNRIEYVKKFLKGETNKKEFLKKNELLKNIELAISGATKERDKRIGTDGILRNGLFRNDVIIEYQTIYEDIASTIALKEYGWNYYHFHKSKKKDNIKETFVTSVPEKMLINRLLMSRCLTNLDKWNRYIEYCKSRNLHTFFEEKKDLWNKSDNIIQFNEEEIQKMSLDSIKQTNASLNLKEMDEQRKLKDLIWERDYMASSDPVTRRLFCLKKELYELMYERNKALDHVLDSSIALIVRNIIEKNMEEKEEKLRDKFDKSKIEKEDELEQIPLNSEFIKKNKQDVDELSNLGKLFNLLGTIPEDNQGDYDSHQTKSIRNDGGSSNGLIKKPQFKYSFTIKDNEVFLKKYAKKNSTTNESSIDETSELTSDKNKIAKDSPNPLKRKRELKDSKNGIECHDLKKTRTSGMWKKLESLNKEKDKYFWRTSFEVPDVDNRLTRRGLKNLEHSLSAQNKESNVLFSPLSVPENKTKVTVSGENQKNNETSNSKPIWHQLQKITNSYGNNKLKDSDRENKISVSPKKKKIIS</sequence>
<feature type="compositionally biased region" description="Polar residues" evidence="1">
    <location>
        <begin position="81"/>
        <end position="93"/>
    </location>
</feature>
<feature type="compositionally biased region" description="Polar residues" evidence="1">
    <location>
        <begin position="379"/>
        <end position="407"/>
    </location>
</feature>
<feature type="region of interest" description="Disordered" evidence="1">
    <location>
        <begin position="1097"/>
        <end position="1117"/>
    </location>
</feature>
<keyword evidence="2" id="KW-1185">Reference proteome</keyword>
<feature type="compositionally biased region" description="Basic and acidic residues" evidence="1">
    <location>
        <begin position="28"/>
        <end position="38"/>
    </location>
</feature>
<evidence type="ECO:0000256" key="1">
    <source>
        <dbReference type="SAM" id="MobiDB-lite"/>
    </source>
</evidence>
<dbReference type="WBParaSite" id="SSTP_0000504400.1">
    <property type="protein sequence ID" value="SSTP_0000504400.1"/>
    <property type="gene ID" value="SSTP_0000504400"/>
</dbReference>
<reference evidence="3" key="1">
    <citation type="submission" date="2015-08" db="UniProtKB">
        <authorList>
            <consortium name="WormBaseParasite"/>
        </authorList>
    </citation>
    <scope>IDENTIFICATION</scope>
</reference>
<feature type="compositionally biased region" description="Polar residues" evidence="1">
    <location>
        <begin position="1265"/>
        <end position="1280"/>
    </location>
</feature>
<evidence type="ECO:0000313" key="2">
    <source>
        <dbReference type="Proteomes" id="UP000035681"/>
    </source>
</evidence>
<feature type="compositionally biased region" description="Basic and acidic residues" evidence="1">
    <location>
        <begin position="673"/>
        <end position="685"/>
    </location>
</feature>
<feature type="compositionally biased region" description="Basic and acidic residues" evidence="1">
    <location>
        <begin position="252"/>
        <end position="261"/>
    </location>
</feature>
<feature type="region of interest" description="Disordered" evidence="1">
    <location>
        <begin position="378"/>
        <end position="427"/>
    </location>
</feature>
<dbReference type="Proteomes" id="UP000035681">
    <property type="component" value="Unplaced"/>
</dbReference>
<accession>A0A0K0E6B3</accession>
<feature type="compositionally biased region" description="Basic and acidic residues" evidence="1">
    <location>
        <begin position="1297"/>
        <end position="1306"/>
    </location>
</feature>
<dbReference type="AlphaFoldDB" id="A0A0K0E6B3"/>
<feature type="compositionally biased region" description="Basic residues" evidence="1">
    <location>
        <begin position="116"/>
        <end position="126"/>
    </location>
</feature>
<name>A0A0K0E6B3_STRER</name>
<dbReference type="WBParaSite" id="TCONS_00012655.p1">
    <property type="protein sequence ID" value="TCONS_00012655.p1"/>
    <property type="gene ID" value="XLOC_008321"/>
</dbReference>
<feature type="region of interest" description="Disordered" evidence="1">
    <location>
        <begin position="664"/>
        <end position="702"/>
    </location>
</feature>
<feature type="region of interest" description="Disordered" evidence="1">
    <location>
        <begin position="286"/>
        <end position="306"/>
    </location>
</feature>
<feature type="compositionally biased region" description="Basic residues" evidence="1">
    <location>
        <begin position="297"/>
        <end position="306"/>
    </location>
</feature>
<feature type="compositionally biased region" description="Basic residues" evidence="1">
    <location>
        <begin position="408"/>
        <end position="423"/>
    </location>
</feature>
<feature type="region of interest" description="Disordered" evidence="1">
    <location>
        <begin position="1293"/>
        <end position="1318"/>
    </location>
</feature>
<feature type="compositionally biased region" description="Polar residues" evidence="1">
    <location>
        <begin position="202"/>
        <end position="213"/>
    </location>
</feature>
<organism evidence="3">
    <name type="scientific">Strongyloides stercoralis</name>
    <name type="common">Threadworm</name>
    <dbReference type="NCBI Taxonomy" id="6248"/>
    <lineage>
        <taxon>Eukaryota</taxon>
        <taxon>Metazoa</taxon>
        <taxon>Ecdysozoa</taxon>
        <taxon>Nematoda</taxon>
        <taxon>Chromadorea</taxon>
        <taxon>Rhabditida</taxon>
        <taxon>Tylenchina</taxon>
        <taxon>Panagrolaimomorpha</taxon>
        <taxon>Strongyloidoidea</taxon>
        <taxon>Strongyloididae</taxon>
        <taxon>Strongyloides</taxon>
    </lineage>
</organism>
<feature type="compositionally biased region" description="Polar residues" evidence="1">
    <location>
        <begin position="39"/>
        <end position="55"/>
    </location>
</feature>